<feature type="compositionally biased region" description="Acidic residues" evidence="1">
    <location>
        <begin position="1162"/>
        <end position="1172"/>
    </location>
</feature>
<sequence>MLLRPGNKRRRYSHLRFRMATLTPPFLDLNDDVQVPDYNPMATVADDVKKIVDARELYPSSPAEFISVILEQLATLPNDDVSKVDPECYSTDACNAILQRIDPHNAQMVGRLISFAWRDGTYEELCGTVKNIIYPMMDRTLSSSPIPMEAETPVDHSGFNAADWGYDIPPAAITLLNEIFPNMLDFVSDNRPMPLWSPNPAVLPRNSPHFDHLQSLQIPSWNNAPSLLLHNFGSLLHNPQMINRIDSIFEPKNHIFLVGPSGTGKTRDILEGLCRYWGLYFCFRSKPDDLGSIDLSNSVDIRLGAHPRFVRNLEDAEDDAPPSKHDKYKKELNDNQYLARIYFHQLVLGRLLILKLFLTAIQTLNRPVSFKDQRLWTLLQIRPHLLGLSGGGLRDVFDDLASRLASNSPEHNRNDIPRLNVEKCLKFSTDLVYEMSATLDGTKSPGPPRKAVLRQPSLDSKKSDKDVLNDDKLLASPCPSQVSEPEQPTTNTQSDPPAALKGPELYIVIDEAQIATDLYPNAFRSARHRDDRTGRYVARSVLREYVRASAKYTQFQFGGVLASSGSHMRLVDDEIQSSVFKPGNNFLNIDTGGFYDPDTVREHEAYIKKYIPDDILEEKNTFGATFLGRMTRWLRGRYRTTASFLTYFLMTDLKNPHSKLDAWIKYNTGFTPSDNVMVEVLIFNQGIPKLFDELHYHKIDEQHDLRQVFTSAVYESFARSSVTTSIHGDVAKFVQSGFARFTTEAGDQVKISEPLIILAAITCMENANNKGRRSSKTKPGELIRNYMNATIGNYTGSVNNGFENLIAILLAHTFTQPCRLDEVLEFHPRFRPKWSKFKARLVTLHQEDNAPLPAVYDVDWLGQRVPSGHLGKTCKDSDDVVQWLTHQDPLKTSICFPSNQMGPDIICVLKLENDSFIWLLVQCKNHERRGTNNGVPEGANQTMTDALRTVTPSNFWPNGSKGPFGSKKYPDLRQRVLHALASLPNPATDVDTILQAPTTAFTQLKRGKYPVLRVLATFPPSLGLDRLSIYADEVNDPGSHPLCTWNWEFFSKNDPDNFIEGWLNDYAARVESREGKAPTPRPEQPLVADFEPPRRSPRKQGGGERNDATVTPARTTQRVTSGIPVRQNQDHDSSDEDTSSTPTEFNTGRSNMGLGAYVRMDQDEDLEMDLGP</sequence>
<feature type="region of interest" description="Disordered" evidence="1">
    <location>
        <begin position="1073"/>
        <end position="1172"/>
    </location>
</feature>
<dbReference type="Proteomes" id="UP000636479">
    <property type="component" value="Unassembled WGS sequence"/>
</dbReference>
<accession>A0A8H6VZA4</accession>
<dbReference type="SUPFAM" id="SSF52540">
    <property type="entry name" value="P-loop containing nucleoside triphosphate hydrolases"/>
    <property type="match status" value="1"/>
</dbReference>
<dbReference type="InterPro" id="IPR027417">
    <property type="entry name" value="P-loop_NTPase"/>
</dbReference>
<dbReference type="OrthoDB" id="2393824at2759"/>
<dbReference type="GeneID" id="59347929"/>
<dbReference type="RefSeq" id="XP_037218655.1">
    <property type="nucleotide sequence ID" value="XM_037365413.1"/>
</dbReference>
<protein>
    <submittedName>
        <fullName evidence="2">Uncharacterized protein</fullName>
    </submittedName>
</protein>
<dbReference type="EMBL" id="JACAZF010000007">
    <property type="protein sequence ID" value="KAF7299267.1"/>
    <property type="molecule type" value="Genomic_DNA"/>
</dbReference>
<keyword evidence="3" id="KW-1185">Reference proteome</keyword>
<dbReference type="AlphaFoldDB" id="A0A8H6VZA4"/>
<name>A0A8H6VZA4_9AGAR</name>
<evidence type="ECO:0000256" key="1">
    <source>
        <dbReference type="SAM" id="MobiDB-lite"/>
    </source>
</evidence>
<proteinExistence type="predicted"/>
<comment type="caution">
    <text evidence="2">The sequence shown here is derived from an EMBL/GenBank/DDBJ whole genome shotgun (WGS) entry which is preliminary data.</text>
</comment>
<feature type="compositionally biased region" description="Polar residues" evidence="1">
    <location>
        <begin position="478"/>
        <end position="495"/>
    </location>
</feature>
<gene>
    <name evidence="2" type="ORF">MIND_00875400</name>
</gene>
<evidence type="ECO:0000313" key="3">
    <source>
        <dbReference type="Proteomes" id="UP000636479"/>
    </source>
</evidence>
<feature type="compositionally biased region" description="Polar residues" evidence="1">
    <location>
        <begin position="1108"/>
        <end position="1120"/>
    </location>
</feature>
<feature type="compositionally biased region" description="Basic and acidic residues" evidence="1">
    <location>
        <begin position="459"/>
        <end position="473"/>
    </location>
</feature>
<reference evidence="2" key="1">
    <citation type="submission" date="2020-05" db="EMBL/GenBank/DDBJ databases">
        <title>Mycena genomes resolve the evolution of fungal bioluminescence.</title>
        <authorList>
            <person name="Tsai I.J."/>
        </authorList>
    </citation>
    <scope>NUCLEOTIDE SEQUENCE</scope>
    <source>
        <strain evidence="2">171206Taipei</strain>
    </source>
</reference>
<feature type="region of interest" description="Disordered" evidence="1">
    <location>
        <begin position="438"/>
        <end position="499"/>
    </location>
</feature>
<organism evidence="2 3">
    <name type="scientific">Mycena indigotica</name>
    <dbReference type="NCBI Taxonomy" id="2126181"/>
    <lineage>
        <taxon>Eukaryota</taxon>
        <taxon>Fungi</taxon>
        <taxon>Dikarya</taxon>
        <taxon>Basidiomycota</taxon>
        <taxon>Agaricomycotina</taxon>
        <taxon>Agaricomycetes</taxon>
        <taxon>Agaricomycetidae</taxon>
        <taxon>Agaricales</taxon>
        <taxon>Marasmiineae</taxon>
        <taxon>Mycenaceae</taxon>
        <taxon>Mycena</taxon>
    </lineage>
</organism>
<evidence type="ECO:0000313" key="2">
    <source>
        <dbReference type="EMBL" id="KAF7299267.1"/>
    </source>
</evidence>